<keyword evidence="1" id="KW-1133">Transmembrane helix</keyword>
<proteinExistence type="predicted"/>
<dbReference type="Proteomes" id="UP000001572">
    <property type="component" value="Chromosome"/>
</dbReference>
<feature type="transmembrane region" description="Helical" evidence="1">
    <location>
        <begin position="43"/>
        <end position="63"/>
    </location>
</feature>
<gene>
    <name evidence="2" type="ordered locus">Amet_1807</name>
</gene>
<feature type="transmembrane region" description="Helical" evidence="1">
    <location>
        <begin position="12"/>
        <end position="31"/>
    </location>
</feature>
<sequence>MFKKYFIKSGLIWSILNVVYLVLSVVLLQYIRLLVGRIYDPRPMYLAATVIPFLFGTLLRLPALIERWESNKKFNWIKFLNQGLIALILTFLTSPAFYAFNYRIPTMLSLAEAHEIVLYLTAVWLGMSITDCIKGIEKVDSINEHN</sequence>
<dbReference type="KEGG" id="amt:Amet_1807"/>
<dbReference type="HOGENOM" id="CLU_1773485_0_0_9"/>
<dbReference type="OrthoDB" id="1798014at2"/>
<organism evidence="2 3">
    <name type="scientific">Alkaliphilus metalliredigens (strain QYMF)</name>
    <dbReference type="NCBI Taxonomy" id="293826"/>
    <lineage>
        <taxon>Bacteria</taxon>
        <taxon>Bacillati</taxon>
        <taxon>Bacillota</taxon>
        <taxon>Clostridia</taxon>
        <taxon>Peptostreptococcales</taxon>
        <taxon>Natronincolaceae</taxon>
        <taxon>Alkaliphilus</taxon>
    </lineage>
</organism>
<accession>A6TP59</accession>
<reference evidence="3" key="1">
    <citation type="journal article" date="2016" name="Genome Announc.">
        <title>Complete genome sequence of Alkaliphilus metalliredigens strain QYMF, an alkaliphilic and metal-reducing bacterium isolated from borax-contaminated leachate ponds.</title>
        <authorList>
            <person name="Hwang C."/>
            <person name="Copeland A."/>
            <person name="Lucas S."/>
            <person name="Lapidus A."/>
            <person name="Barry K."/>
            <person name="Detter J.C."/>
            <person name="Glavina Del Rio T."/>
            <person name="Hammon N."/>
            <person name="Israni S."/>
            <person name="Dalin E."/>
            <person name="Tice H."/>
            <person name="Pitluck S."/>
            <person name="Chertkov O."/>
            <person name="Brettin T."/>
            <person name="Bruce D."/>
            <person name="Han C."/>
            <person name="Schmutz J."/>
            <person name="Larimer F."/>
            <person name="Land M.L."/>
            <person name="Hauser L."/>
            <person name="Kyrpides N."/>
            <person name="Mikhailova N."/>
            <person name="Ye Q."/>
            <person name="Zhou J."/>
            <person name="Richardson P."/>
            <person name="Fields M.W."/>
        </authorList>
    </citation>
    <scope>NUCLEOTIDE SEQUENCE [LARGE SCALE GENOMIC DNA]</scope>
    <source>
        <strain evidence="3">QYMF</strain>
    </source>
</reference>
<evidence type="ECO:0000256" key="1">
    <source>
        <dbReference type="SAM" id="Phobius"/>
    </source>
</evidence>
<name>A6TP59_ALKMQ</name>
<protein>
    <submittedName>
        <fullName evidence="2">Uncharacterized protein</fullName>
    </submittedName>
</protein>
<keyword evidence="3" id="KW-1185">Reference proteome</keyword>
<dbReference type="eggNOG" id="ENOG502ZU8F">
    <property type="taxonomic scope" value="Bacteria"/>
</dbReference>
<feature type="transmembrane region" description="Helical" evidence="1">
    <location>
        <begin position="84"/>
        <end position="104"/>
    </location>
</feature>
<dbReference type="AlphaFoldDB" id="A6TP59"/>
<dbReference type="EMBL" id="CP000724">
    <property type="protein sequence ID" value="ABR47977.1"/>
    <property type="molecule type" value="Genomic_DNA"/>
</dbReference>
<keyword evidence="1" id="KW-0472">Membrane</keyword>
<evidence type="ECO:0000313" key="3">
    <source>
        <dbReference type="Proteomes" id="UP000001572"/>
    </source>
</evidence>
<evidence type="ECO:0000313" key="2">
    <source>
        <dbReference type="EMBL" id="ABR47977.1"/>
    </source>
</evidence>
<dbReference type="STRING" id="293826.Amet_1807"/>
<dbReference type="RefSeq" id="WP_012063012.1">
    <property type="nucleotide sequence ID" value="NC_009633.1"/>
</dbReference>
<keyword evidence="1" id="KW-0812">Transmembrane</keyword>